<accession>A0A7J6K970</accession>
<evidence type="ECO:0000313" key="2">
    <source>
        <dbReference type="EMBL" id="KAF4643440.1"/>
    </source>
</evidence>
<evidence type="ECO:0000256" key="1">
    <source>
        <dbReference type="SAM" id="MobiDB-lite"/>
    </source>
</evidence>
<dbReference type="Proteomes" id="UP000557509">
    <property type="component" value="Unassembled WGS sequence"/>
</dbReference>
<dbReference type="EMBL" id="JAAUHK010000192">
    <property type="protein sequence ID" value="KAF4643440.1"/>
    <property type="molecule type" value="Genomic_DNA"/>
</dbReference>
<feature type="region of interest" description="Disordered" evidence="1">
    <location>
        <begin position="51"/>
        <end position="72"/>
    </location>
</feature>
<name>A0A7J6K970_TOXGO</name>
<reference evidence="2 3" key="1">
    <citation type="submission" date="2020-03" db="EMBL/GenBank/DDBJ databases">
        <title>Genome sequence of Toxoplasma gondii RH-88 strain.</title>
        <authorList>
            <person name="Lorenzi H.A."/>
            <person name="Venepally P."/>
            <person name="Rozenberg A."/>
            <person name="Sibley D."/>
        </authorList>
    </citation>
    <scope>NUCLEOTIDE SEQUENCE [LARGE SCALE GENOMIC DNA]</scope>
    <source>
        <strain evidence="2 3">RH-88</strain>
    </source>
</reference>
<comment type="caution">
    <text evidence="2">The sequence shown here is derived from an EMBL/GenBank/DDBJ whole genome shotgun (WGS) entry which is preliminary data.</text>
</comment>
<keyword evidence="3" id="KW-1185">Reference proteome</keyword>
<organism evidence="2 3">
    <name type="scientific">Toxoplasma gondii</name>
    <dbReference type="NCBI Taxonomy" id="5811"/>
    <lineage>
        <taxon>Eukaryota</taxon>
        <taxon>Sar</taxon>
        <taxon>Alveolata</taxon>
        <taxon>Apicomplexa</taxon>
        <taxon>Conoidasida</taxon>
        <taxon>Coccidia</taxon>
        <taxon>Eucoccidiorida</taxon>
        <taxon>Eimeriorina</taxon>
        <taxon>Sarcocystidae</taxon>
        <taxon>Toxoplasma</taxon>
    </lineage>
</organism>
<evidence type="ECO:0000313" key="3">
    <source>
        <dbReference type="Proteomes" id="UP000557509"/>
    </source>
</evidence>
<proteinExistence type="predicted"/>
<protein>
    <submittedName>
        <fullName evidence="2">Uncharacterized protein</fullName>
    </submittedName>
</protein>
<gene>
    <name evidence="2" type="ORF">TGRH88_031060</name>
</gene>
<dbReference type="AlphaFoldDB" id="A0A7J6K970"/>
<sequence length="72" mass="8221">MESRRLGHRPAQRTQVMSFASRKRCAEISVRLDTSRQNKIRSFPLSFSISLRSSKPSAPMTRPNWKSRSAAS</sequence>